<keyword evidence="6" id="KW-0788">Thiol protease</keyword>
<dbReference type="GeneID" id="87899633"/>
<dbReference type="Gene3D" id="3.90.70.10">
    <property type="entry name" value="Cysteine proteinases"/>
    <property type="match status" value="2"/>
</dbReference>
<comment type="catalytic activity">
    <reaction evidence="1">
        <text>Thiol-dependent hydrolysis of ester, thioester, amide, peptide and isopeptide bonds formed by the C-terminal Gly of ubiquitin (a 76-residue protein attached to proteins as an intracellular targeting signal).</text>
        <dbReference type="EC" id="3.4.19.12"/>
    </reaction>
</comment>
<evidence type="ECO:0000256" key="4">
    <source>
        <dbReference type="ARBA" id="ARBA00022786"/>
    </source>
</evidence>
<dbReference type="EMBL" id="JAFFGZ010000007">
    <property type="protein sequence ID" value="KAK4642506.1"/>
    <property type="molecule type" value="Genomic_DNA"/>
</dbReference>
<dbReference type="EC" id="3.4.19.12" evidence="2"/>
<proteinExistence type="predicted"/>
<feature type="domain" description="USP" evidence="8">
    <location>
        <begin position="610"/>
        <end position="1137"/>
    </location>
</feature>
<evidence type="ECO:0000256" key="2">
    <source>
        <dbReference type="ARBA" id="ARBA00012759"/>
    </source>
</evidence>
<keyword evidence="3 9" id="KW-0645">Protease</keyword>
<evidence type="ECO:0000256" key="1">
    <source>
        <dbReference type="ARBA" id="ARBA00000707"/>
    </source>
</evidence>
<dbReference type="PROSITE" id="PS00973">
    <property type="entry name" value="USP_2"/>
    <property type="match status" value="1"/>
</dbReference>
<keyword evidence="4" id="KW-0833">Ubl conjugation pathway</keyword>
<evidence type="ECO:0000256" key="5">
    <source>
        <dbReference type="ARBA" id="ARBA00022801"/>
    </source>
</evidence>
<evidence type="ECO:0000256" key="6">
    <source>
        <dbReference type="ARBA" id="ARBA00022807"/>
    </source>
</evidence>
<evidence type="ECO:0000256" key="3">
    <source>
        <dbReference type="ARBA" id="ARBA00022670"/>
    </source>
</evidence>
<feature type="compositionally biased region" description="Polar residues" evidence="7">
    <location>
        <begin position="762"/>
        <end position="782"/>
    </location>
</feature>
<dbReference type="PANTHER" id="PTHR43982:SF6">
    <property type="entry name" value="UBIQUITIN CARBOXYL-TERMINAL HYDROLASE 2-RELATED"/>
    <property type="match status" value="1"/>
</dbReference>
<dbReference type="InterPro" id="IPR038765">
    <property type="entry name" value="Papain-like_cys_pep_sf"/>
</dbReference>
<comment type="caution">
    <text evidence="9">The sequence shown here is derived from an EMBL/GenBank/DDBJ whole genome shotgun (WGS) entry which is preliminary data.</text>
</comment>
<evidence type="ECO:0000259" key="8">
    <source>
        <dbReference type="PROSITE" id="PS50235"/>
    </source>
</evidence>
<accession>A0ABR0FEW1</accession>
<organism evidence="9 10">
    <name type="scientific">Podospora bellae-mahoneyi</name>
    <dbReference type="NCBI Taxonomy" id="2093777"/>
    <lineage>
        <taxon>Eukaryota</taxon>
        <taxon>Fungi</taxon>
        <taxon>Dikarya</taxon>
        <taxon>Ascomycota</taxon>
        <taxon>Pezizomycotina</taxon>
        <taxon>Sordariomycetes</taxon>
        <taxon>Sordariomycetidae</taxon>
        <taxon>Sordariales</taxon>
        <taxon>Podosporaceae</taxon>
        <taxon>Podospora</taxon>
    </lineage>
</organism>
<dbReference type="InterPro" id="IPR018200">
    <property type="entry name" value="USP_CS"/>
</dbReference>
<dbReference type="SUPFAM" id="SSF54001">
    <property type="entry name" value="Cysteine proteinases"/>
    <property type="match status" value="1"/>
</dbReference>
<dbReference type="InterPro" id="IPR028889">
    <property type="entry name" value="USP"/>
</dbReference>
<feature type="region of interest" description="Disordered" evidence="7">
    <location>
        <begin position="706"/>
        <end position="730"/>
    </location>
</feature>
<dbReference type="Pfam" id="PF00443">
    <property type="entry name" value="UCH"/>
    <property type="match status" value="1"/>
</dbReference>
<dbReference type="InterPro" id="IPR001394">
    <property type="entry name" value="Peptidase_C19_UCH"/>
</dbReference>
<feature type="region of interest" description="Disordered" evidence="7">
    <location>
        <begin position="751"/>
        <end position="786"/>
    </location>
</feature>
<reference evidence="9 10" key="1">
    <citation type="journal article" date="2023" name="bioRxiv">
        <title>High-quality genome assemblies of four members of thePodospora anserinaspecies complex.</title>
        <authorList>
            <person name="Ament-Velasquez S.L."/>
            <person name="Vogan A.A."/>
            <person name="Wallerman O."/>
            <person name="Hartmann F."/>
            <person name="Gautier V."/>
            <person name="Silar P."/>
            <person name="Giraud T."/>
            <person name="Johannesson H."/>
        </authorList>
    </citation>
    <scope>NUCLEOTIDE SEQUENCE [LARGE SCALE GENOMIC DNA]</scope>
    <source>
        <strain evidence="9 10">CBS 112042</strain>
    </source>
</reference>
<dbReference type="Proteomes" id="UP001322138">
    <property type="component" value="Unassembled WGS sequence"/>
</dbReference>
<dbReference type="PANTHER" id="PTHR43982">
    <property type="entry name" value="UBIQUITIN CARBOXYL-TERMINAL HYDROLASE"/>
    <property type="match status" value="1"/>
</dbReference>
<protein>
    <recommendedName>
        <fullName evidence="2">ubiquitinyl hydrolase 1</fullName>
        <ecNumber evidence="2">3.4.19.12</ecNumber>
    </recommendedName>
</protein>
<keyword evidence="5 9" id="KW-0378">Hydrolase</keyword>
<sequence>MWKLVEASSSNKVGSRRYFVVPPTAPSTAASAASLPRLSTMDSLNTGGRLARRLIEDWYRGALQHANRSEPRLQSCYHLRGARPGPVGPNDDHDLIMIPSQTHGHQMACLCKHCRYHFVFTWAEPEFSSPGHPQHHFVIAPGDDESFGEEKAKQLLVTWPSRDKKLGPLMRKTSYRCSFCGFSIRLDVSAPRLASKWIDIVTDESRAKRNLKRAMDEDPGRFKDMTQEKLAKLESSALMTLNMYITNIMSNDSTSAEKKISERNKTFMVQFGPECEELFLYLGFTKRQEAEDTFYISPQVPPENGGRTFLYSERSFFENVKSEIQSVIDQKRPELVHQHSPARIKLQTVLGVDDAQTRTVHWKVSESDLHYFYLLGASSKTTEPMLIWAYERQAAVDRDHERYYREAFNCLAYHGDEEMQMYAVHLDQKALPRPEKSEYDKDWEWFGFWRAQGRTLTKDRIIERYKHYRETRPEEGHLHRLHLAKIARDLGQRDLVYIAVVDMDEAEANGVLDSTAQTAPDTIAYAALESVNNNEKDAAVVVTAMNLIGARMARQRRGDKDFDEALGDFETISGQLESLVSGETQNQGFCDPVSNGQEMEVGTGDLTLPVGLDNIRNTCYLNSILQYLYTVDVIRDLLRTLDLDTPEASTDRVGEILSGSVSGVEEGQKKEAFLGHEFARELKTLFHEMEETPYTHVKPRQRLANAAMARADKGGSTAESKATGPKAANSAVPELKITTSTDADAKIVNGEETSELEHVETASVSSSQTLVGETPAAASTGSGKKMEKAGPLEALVKELDQDEVKGTAQQDVDEAMGNILEHLQAALKLARARRNAGEDGSEEIPDPIDDHFYSNFRIYNRTRGNDDVQGWTTHEDRNRMIMAPLHETKAVQEDLYQAIGRGMDVQLNEETNKMTYSVFKRPADILHFLFPRSRALDLKNENPVELNDPLYLDLFMDVVPGDERYGKRTRLWALNKRLEELNTKPRAFEPGSAKILSEEDIDRLVTENGLVDADGDYELVDADERTALATKEVQGGWVAVSPEKLKQFEERQRADDSAELLKEKQGLVVGEVEYRLHAVFCHTGTPRSGHYWVWIKDFERGAWHKYNDELVTVHSEEDFRKQAGTAAEPCWAAYVRADKVAGLVSTPLRKRVRGG</sequence>
<dbReference type="InterPro" id="IPR044635">
    <property type="entry name" value="UBP14-like"/>
</dbReference>
<evidence type="ECO:0000256" key="7">
    <source>
        <dbReference type="SAM" id="MobiDB-lite"/>
    </source>
</evidence>
<dbReference type="GO" id="GO:0004843">
    <property type="term" value="F:cysteine-type deubiquitinase activity"/>
    <property type="evidence" value="ECO:0007669"/>
    <property type="project" value="UniProtKB-EC"/>
</dbReference>
<dbReference type="RefSeq" id="XP_062731482.1">
    <property type="nucleotide sequence ID" value="XM_062880151.1"/>
</dbReference>
<evidence type="ECO:0000313" key="10">
    <source>
        <dbReference type="Proteomes" id="UP001322138"/>
    </source>
</evidence>
<keyword evidence="10" id="KW-1185">Reference proteome</keyword>
<gene>
    <name evidence="9" type="primary">UBP2</name>
    <name evidence="9" type="ORF">QC761_509480</name>
</gene>
<evidence type="ECO:0000313" key="9">
    <source>
        <dbReference type="EMBL" id="KAK4642506.1"/>
    </source>
</evidence>
<dbReference type="PROSITE" id="PS50235">
    <property type="entry name" value="USP_3"/>
    <property type="match status" value="1"/>
</dbReference>
<name>A0ABR0FEW1_9PEZI</name>
<dbReference type="GO" id="GO:0006508">
    <property type="term" value="P:proteolysis"/>
    <property type="evidence" value="ECO:0007669"/>
    <property type="project" value="UniProtKB-KW"/>
</dbReference>